<sequence>MARHASREPQYAHLNARAKRRDTRVATGRMRLRGAHGATLARPQEAGRQRPRQRSGRIRSPIR</sequence>
<organism evidence="2 3">
    <name type="scientific">Burkholderia cepacia</name>
    <name type="common">Pseudomonas cepacia</name>
    <dbReference type="NCBI Taxonomy" id="292"/>
    <lineage>
        <taxon>Bacteria</taxon>
        <taxon>Pseudomonadati</taxon>
        <taxon>Pseudomonadota</taxon>
        <taxon>Betaproteobacteria</taxon>
        <taxon>Burkholderiales</taxon>
        <taxon>Burkholderiaceae</taxon>
        <taxon>Burkholderia</taxon>
        <taxon>Burkholderia cepacia complex</taxon>
    </lineage>
</organism>
<reference evidence="2 3" key="1">
    <citation type="submission" date="2018-02" db="EMBL/GenBank/DDBJ databases">
        <title>Draft genome sequencing of Burkholderia cepacia Y14-15.</title>
        <authorList>
            <person name="Zheng B.-X."/>
        </authorList>
    </citation>
    <scope>NUCLEOTIDE SEQUENCE [LARGE SCALE GENOMIC DNA]</scope>
    <source>
        <strain evidence="2 3">Y14-15</strain>
    </source>
</reference>
<dbReference type="Proteomes" id="UP000238206">
    <property type="component" value="Unassembled WGS sequence"/>
</dbReference>
<proteinExistence type="predicted"/>
<name>A0A2S8IR24_BURCE</name>
<feature type="compositionally biased region" description="Basic residues" evidence="1">
    <location>
        <begin position="49"/>
        <end position="63"/>
    </location>
</feature>
<feature type="region of interest" description="Disordered" evidence="1">
    <location>
        <begin position="1"/>
        <end position="63"/>
    </location>
</feature>
<dbReference type="EMBL" id="PUIQ01000020">
    <property type="protein sequence ID" value="PQP17210.1"/>
    <property type="molecule type" value="Genomic_DNA"/>
</dbReference>
<protein>
    <submittedName>
        <fullName evidence="2">Uncharacterized protein</fullName>
    </submittedName>
</protein>
<evidence type="ECO:0000256" key="1">
    <source>
        <dbReference type="SAM" id="MobiDB-lite"/>
    </source>
</evidence>
<gene>
    <name evidence="2" type="ORF">C5615_17300</name>
</gene>
<comment type="caution">
    <text evidence="2">The sequence shown here is derived from an EMBL/GenBank/DDBJ whole genome shotgun (WGS) entry which is preliminary data.</text>
</comment>
<evidence type="ECO:0000313" key="2">
    <source>
        <dbReference type="EMBL" id="PQP17210.1"/>
    </source>
</evidence>
<accession>A0A2S8IR24</accession>
<evidence type="ECO:0000313" key="3">
    <source>
        <dbReference type="Proteomes" id="UP000238206"/>
    </source>
</evidence>
<dbReference type="AlphaFoldDB" id="A0A2S8IR24"/>